<evidence type="ECO:0000313" key="8">
    <source>
        <dbReference type="Proteomes" id="UP000253941"/>
    </source>
</evidence>
<dbReference type="InterPro" id="IPR002104">
    <property type="entry name" value="Integrase_catalytic"/>
</dbReference>
<feature type="compositionally biased region" description="Basic and acidic residues" evidence="5">
    <location>
        <begin position="76"/>
        <end position="101"/>
    </location>
</feature>
<dbReference type="PANTHER" id="PTHR30629:SF2">
    <property type="entry name" value="PROPHAGE INTEGRASE INTS-RELATED"/>
    <property type="match status" value="1"/>
</dbReference>
<evidence type="ECO:0000259" key="6">
    <source>
        <dbReference type="PROSITE" id="PS51898"/>
    </source>
</evidence>
<dbReference type="InterPro" id="IPR025166">
    <property type="entry name" value="Integrase_DNA_bind_dom"/>
</dbReference>
<dbReference type="EMBL" id="QPMH01000007">
    <property type="protein sequence ID" value="RDD62007.1"/>
    <property type="molecule type" value="Genomic_DNA"/>
</dbReference>
<dbReference type="InterPro" id="IPR013762">
    <property type="entry name" value="Integrase-like_cat_sf"/>
</dbReference>
<dbReference type="Proteomes" id="UP000253941">
    <property type="component" value="Unassembled WGS sequence"/>
</dbReference>
<dbReference type="RefSeq" id="WP_114581905.1">
    <property type="nucleotide sequence ID" value="NZ_QPMH01000007.1"/>
</dbReference>
<dbReference type="PANTHER" id="PTHR30629">
    <property type="entry name" value="PROPHAGE INTEGRASE"/>
    <property type="match status" value="1"/>
</dbReference>
<sequence>MARKLTAKFLGDENAPSRGALPEAGKPQIDHWDSVAPGLGVRVSKTGRRTFVIWYRLDGKPRRDTLKPPYPALSLEDAREEARATARDVAAGRDPRLSGRDPRRHHLPQPDAEPERPQTYAEAVAEYVRRYQRGQERNKTAHEVERALLRAGAGWADKPLADVRAKDVRAVLEAIRDGDDERAPAPYMANRTFAYMRTFFAWCAEPGIEKVAKSPLDGLRKPWSGEESRDRVYTDDELARLWQAADGLGRHTGALVKLMILTGKRKSAVAAMKWSEIGGDGIWTPPQDRRRKRGNKRTHVIPLPPAALAIIRALPRATGNGHVFPGRKDGQHLEPGSRLQRTLRERADISDFAFHPIRHTVETRLGALGVPPHVRDLLLDHVPNRGAGAGYDHYSYGKEMREALEAWELYIANMFWPINHSIADHPAATRRLPSNVVELSR</sequence>
<dbReference type="InterPro" id="IPR050808">
    <property type="entry name" value="Phage_Integrase"/>
</dbReference>
<keyword evidence="2" id="KW-0229">DNA integration</keyword>
<feature type="region of interest" description="Disordered" evidence="5">
    <location>
        <begin position="65"/>
        <end position="118"/>
    </location>
</feature>
<evidence type="ECO:0000256" key="4">
    <source>
        <dbReference type="ARBA" id="ARBA00023172"/>
    </source>
</evidence>
<reference evidence="7 8" key="1">
    <citation type="submission" date="2018-07" db="EMBL/GenBank/DDBJ databases">
        <title>Venubactetium sediminum gen. nov., sp. nov., isolated from a marine solar saltern.</title>
        <authorList>
            <person name="Wang S."/>
        </authorList>
    </citation>
    <scope>NUCLEOTIDE SEQUENCE [LARGE SCALE GENOMIC DNA]</scope>
    <source>
        <strain evidence="7 8">WD2A32</strain>
    </source>
</reference>
<evidence type="ECO:0000313" key="7">
    <source>
        <dbReference type="EMBL" id="RDD62007.1"/>
    </source>
</evidence>
<proteinExistence type="inferred from homology"/>
<evidence type="ECO:0000256" key="1">
    <source>
        <dbReference type="ARBA" id="ARBA00008857"/>
    </source>
</evidence>
<keyword evidence="4" id="KW-0233">DNA recombination</keyword>
<dbReference type="InterPro" id="IPR038488">
    <property type="entry name" value="Integrase_DNA-bd_sf"/>
</dbReference>
<evidence type="ECO:0000256" key="2">
    <source>
        <dbReference type="ARBA" id="ARBA00022908"/>
    </source>
</evidence>
<dbReference type="GO" id="GO:0006310">
    <property type="term" value="P:DNA recombination"/>
    <property type="evidence" value="ECO:0007669"/>
    <property type="project" value="UniProtKB-KW"/>
</dbReference>
<accession>A0A369TCW8</accession>
<keyword evidence="8" id="KW-1185">Reference proteome</keyword>
<dbReference type="Pfam" id="PF00589">
    <property type="entry name" value="Phage_integrase"/>
    <property type="match status" value="1"/>
</dbReference>
<comment type="caution">
    <text evidence="7">The sequence shown here is derived from an EMBL/GenBank/DDBJ whole genome shotgun (WGS) entry which is preliminary data.</text>
</comment>
<dbReference type="Pfam" id="PF13356">
    <property type="entry name" value="Arm-DNA-bind_3"/>
    <property type="match status" value="1"/>
</dbReference>
<dbReference type="Gene3D" id="1.10.443.10">
    <property type="entry name" value="Intergrase catalytic core"/>
    <property type="match status" value="1"/>
</dbReference>
<dbReference type="CDD" id="cd00801">
    <property type="entry name" value="INT_P4_C"/>
    <property type="match status" value="1"/>
</dbReference>
<dbReference type="Gene3D" id="1.10.150.130">
    <property type="match status" value="1"/>
</dbReference>
<dbReference type="InterPro" id="IPR011010">
    <property type="entry name" value="DNA_brk_join_enz"/>
</dbReference>
<organism evidence="7 8">
    <name type="scientific">Ferruginivarius sediminum</name>
    <dbReference type="NCBI Taxonomy" id="2661937"/>
    <lineage>
        <taxon>Bacteria</taxon>
        <taxon>Pseudomonadati</taxon>
        <taxon>Pseudomonadota</taxon>
        <taxon>Alphaproteobacteria</taxon>
        <taxon>Rhodospirillales</taxon>
        <taxon>Rhodospirillaceae</taxon>
        <taxon>Ferruginivarius</taxon>
    </lineage>
</organism>
<dbReference type="InterPro" id="IPR010998">
    <property type="entry name" value="Integrase_recombinase_N"/>
</dbReference>
<dbReference type="Gene3D" id="3.30.160.390">
    <property type="entry name" value="Integrase, DNA-binding domain"/>
    <property type="match status" value="1"/>
</dbReference>
<gene>
    <name evidence="7" type="ORF">DRB17_09145</name>
</gene>
<evidence type="ECO:0000256" key="5">
    <source>
        <dbReference type="SAM" id="MobiDB-lite"/>
    </source>
</evidence>
<dbReference type="GO" id="GO:0015074">
    <property type="term" value="P:DNA integration"/>
    <property type="evidence" value="ECO:0007669"/>
    <property type="project" value="UniProtKB-KW"/>
</dbReference>
<protein>
    <submittedName>
        <fullName evidence="7">DUF4102 domain-containing protein</fullName>
    </submittedName>
</protein>
<evidence type="ECO:0000256" key="3">
    <source>
        <dbReference type="ARBA" id="ARBA00023125"/>
    </source>
</evidence>
<feature type="region of interest" description="Disordered" evidence="5">
    <location>
        <begin position="1"/>
        <end position="30"/>
    </location>
</feature>
<dbReference type="AlphaFoldDB" id="A0A369TCW8"/>
<feature type="domain" description="Tyr recombinase" evidence="6">
    <location>
        <begin position="228"/>
        <end position="405"/>
    </location>
</feature>
<dbReference type="PROSITE" id="PS51898">
    <property type="entry name" value="TYR_RECOMBINASE"/>
    <property type="match status" value="1"/>
</dbReference>
<comment type="similarity">
    <text evidence="1">Belongs to the 'phage' integrase family.</text>
</comment>
<name>A0A369TCW8_9PROT</name>
<keyword evidence="3" id="KW-0238">DNA-binding</keyword>
<dbReference type="GO" id="GO:0003677">
    <property type="term" value="F:DNA binding"/>
    <property type="evidence" value="ECO:0007669"/>
    <property type="project" value="UniProtKB-KW"/>
</dbReference>
<dbReference type="SUPFAM" id="SSF56349">
    <property type="entry name" value="DNA breaking-rejoining enzymes"/>
    <property type="match status" value="1"/>
</dbReference>